<keyword evidence="13 18" id="KW-0418">Kinase</keyword>
<evidence type="ECO:0000313" key="19">
    <source>
        <dbReference type="Proteomes" id="UP000265962"/>
    </source>
</evidence>
<evidence type="ECO:0000256" key="8">
    <source>
        <dbReference type="ARBA" id="ARBA00012016"/>
    </source>
</evidence>
<evidence type="ECO:0000256" key="10">
    <source>
        <dbReference type="ARBA" id="ARBA00022573"/>
    </source>
</evidence>
<dbReference type="SUPFAM" id="SSF52540">
    <property type="entry name" value="P-loop containing nucleoside triphosphate hydrolases"/>
    <property type="match status" value="1"/>
</dbReference>
<dbReference type="GO" id="GO:0009236">
    <property type="term" value="P:cobalamin biosynthetic process"/>
    <property type="evidence" value="ECO:0007669"/>
    <property type="project" value="UniProtKB-UniPathway"/>
</dbReference>
<gene>
    <name evidence="18" type="ORF">PROPJV5_0356</name>
</gene>
<evidence type="ECO:0000256" key="9">
    <source>
        <dbReference type="ARBA" id="ARBA00012523"/>
    </source>
</evidence>
<evidence type="ECO:0000256" key="3">
    <source>
        <dbReference type="ARBA" id="ARBA00001522"/>
    </source>
</evidence>
<dbReference type="PANTHER" id="PTHR34848:SF1">
    <property type="entry name" value="BIFUNCTIONAL ADENOSYLCOBALAMIN BIOSYNTHESIS PROTEIN COBU"/>
    <property type="match status" value="1"/>
</dbReference>
<dbReference type="EC" id="2.7.7.62" evidence="9"/>
<comment type="catalytic activity">
    <reaction evidence="2">
        <text>adenosylcob(III)inamide phosphate + GTP + H(+) = adenosylcob(III)inamide-GDP + diphosphate</text>
        <dbReference type="Rhea" id="RHEA:22712"/>
        <dbReference type="ChEBI" id="CHEBI:15378"/>
        <dbReference type="ChEBI" id="CHEBI:33019"/>
        <dbReference type="ChEBI" id="CHEBI:37565"/>
        <dbReference type="ChEBI" id="CHEBI:58502"/>
        <dbReference type="ChEBI" id="CHEBI:60487"/>
        <dbReference type="EC" id="2.7.7.62"/>
    </reaction>
</comment>
<evidence type="ECO:0000256" key="2">
    <source>
        <dbReference type="ARBA" id="ARBA00000711"/>
    </source>
</evidence>
<dbReference type="UniPathway" id="UPA00148">
    <property type="reaction ID" value="UER00236"/>
</dbReference>
<dbReference type="GO" id="GO:0005525">
    <property type="term" value="F:GTP binding"/>
    <property type="evidence" value="ECO:0007669"/>
    <property type="project" value="UniProtKB-KW"/>
</dbReference>
<accession>A0A375I178</accession>
<evidence type="ECO:0000256" key="17">
    <source>
        <dbReference type="ARBA" id="ARBA00030571"/>
    </source>
</evidence>
<reference evidence="19" key="1">
    <citation type="submission" date="2018-02" db="EMBL/GenBank/DDBJ databases">
        <authorList>
            <person name="Hornung B."/>
        </authorList>
    </citation>
    <scope>NUCLEOTIDE SEQUENCE [LARGE SCALE GENOMIC DNA]</scope>
</reference>
<keyword evidence="12" id="KW-0547">Nucleotide-binding</keyword>
<keyword evidence="15" id="KW-0342">GTP-binding</keyword>
<evidence type="ECO:0000256" key="12">
    <source>
        <dbReference type="ARBA" id="ARBA00022741"/>
    </source>
</evidence>
<proteinExistence type="inferred from homology"/>
<evidence type="ECO:0000256" key="15">
    <source>
        <dbReference type="ARBA" id="ARBA00023134"/>
    </source>
</evidence>
<dbReference type="GO" id="GO:0043752">
    <property type="term" value="F:adenosylcobinamide kinase activity"/>
    <property type="evidence" value="ECO:0007669"/>
    <property type="project" value="UniProtKB-EC"/>
</dbReference>
<comment type="catalytic activity">
    <reaction evidence="1">
        <text>adenosylcob(III)inamide + ATP = adenosylcob(III)inamide phosphate + ADP + H(+)</text>
        <dbReference type="Rhea" id="RHEA:15769"/>
        <dbReference type="ChEBI" id="CHEBI:2480"/>
        <dbReference type="ChEBI" id="CHEBI:15378"/>
        <dbReference type="ChEBI" id="CHEBI:30616"/>
        <dbReference type="ChEBI" id="CHEBI:58502"/>
        <dbReference type="ChEBI" id="CHEBI:456216"/>
        <dbReference type="EC" id="2.7.1.156"/>
    </reaction>
</comment>
<keyword evidence="19" id="KW-1185">Reference proteome</keyword>
<dbReference type="InterPro" id="IPR027417">
    <property type="entry name" value="P-loop_NTPase"/>
</dbReference>
<dbReference type="Pfam" id="PF02283">
    <property type="entry name" value="CobU"/>
    <property type="match status" value="1"/>
</dbReference>
<dbReference type="GO" id="GO:0008820">
    <property type="term" value="F:cobinamide phosphate guanylyltransferase activity"/>
    <property type="evidence" value="ECO:0007669"/>
    <property type="project" value="UniProtKB-EC"/>
</dbReference>
<evidence type="ECO:0000256" key="5">
    <source>
        <dbReference type="ARBA" id="ARBA00004692"/>
    </source>
</evidence>
<dbReference type="OrthoDB" id="9788370at2"/>
<dbReference type="EMBL" id="OMOH01000001">
    <property type="protein sequence ID" value="SPF67345.1"/>
    <property type="molecule type" value="Genomic_DNA"/>
</dbReference>
<dbReference type="Proteomes" id="UP000265962">
    <property type="component" value="Unassembled WGS sequence"/>
</dbReference>
<dbReference type="PANTHER" id="PTHR34848">
    <property type="match status" value="1"/>
</dbReference>
<evidence type="ECO:0000256" key="7">
    <source>
        <dbReference type="ARBA" id="ARBA00007490"/>
    </source>
</evidence>
<keyword evidence="10" id="KW-0169">Cobalamin biosynthesis</keyword>
<comment type="similarity">
    <text evidence="7">Belongs to the CobU/CobP family.</text>
</comment>
<comment type="catalytic activity">
    <reaction evidence="3">
        <text>adenosylcob(III)inamide + GTP = adenosylcob(III)inamide phosphate + GDP + H(+)</text>
        <dbReference type="Rhea" id="RHEA:15765"/>
        <dbReference type="ChEBI" id="CHEBI:2480"/>
        <dbReference type="ChEBI" id="CHEBI:15378"/>
        <dbReference type="ChEBI" id="CHEBI:37565"/>
        <dbReference type="ChEBI" id="CHEBI:58189"/>
        <dbReference type="ChEBI" id="CHEBI:58502"/>
        <dbReference type="EC" id="2.7.1.156"/>
    </reaction>
</comment>
<evidence type="ECO:0000256" key="1">
    <source>
        <dbReference type="ARBA" id="ARBA00000312"/>
    </source>
</evidence>
<evidence type="ECO:0000313" key="18">
    <source>
        <dbReference type="EMBL" id="SPF67345.1"/>
    </source>
</evidence>
<comment type="pathway">
    <text evidence="6">Cofactor biosynthesis; adenosylcobalamin biosynthesis; adenosylcobalamin from cob(II)yrinate a,c-diamide: step 5/7.</text>
</comment>
<organism evidence="18 19">
    <name type="scientific">Propionibacterium ruminifibrarum</name>
    <dbReference type="NCBI Taxonomy" id="1962131"/>
    <lineage>
        <taxon>Bacteria</taxon>
        <taxon>Bacillati</taxon>
        <taxon>Actinomycetota</taxon>
        <taxon>Actinomycetes</taxon>
        <taxon>Propionibacteriales</taxon>
        <taxon>Propionibacteriaceae</taxon>
        <taxon>Propionibacterium</taxon>
    </lineage>
</organism>
<dbReference type="EC" id="2.7.1.156" evidence="8"/>
<evidence type="ECO:0000256" key="6">
    <source>
        <dbReference type="ARBA" id="ARBA00005159"/>
    </source>
</evidence>
<name>A0A375I178_9ACTN</name>
<sequence length="223" mass="23441">MSRVTIDLPDEDPRTGALLEALQAFGARPTPAVARRTLVTGGARSGKSSYAESLLAGERVVDYVATSARDEDDPEWMARIAAHVARRPAGWNTIETLDVAAVLASDGPPVLVDCLSVWLTRVLDETGFWADREAAEPAVRARVDELAAALGASRRTVVLVTNEVGSGIVPAGAGSRGFRDWLGVLNATIADLCDRAVLCVAGRALDLPATMTLASPARAPEQA</sequence>
<comment type="function">
    <text evidence="4">Catalyzes ATP-dependent phosphorylation of adenosylcobinamide and addition of GMP to adenosylcobinamide phosphate.</text>
</comment>
<dbReference type="GO" id="GO:0005524">
    <property type="term" value="F:ATP binding"/>
    <property type="evidence" value="ECO:0007669"/>
    <property type="project" value="UniProtKB-KW"/>
</dbReference>
<comment type="pathway">
    <text evidence="5">Cofactor biosynthesis; adenosylcobalamin biosynthesis; adenosylcobalamin from cob(II)yrinate a,c-diamide: step 6/7.</text>
</comment>
<dbReference type="AlphaFoldDB" id="A0A375I178"/>
<keyword evidence="14" id="KW-0067">ATP-binding</keyword>
<protein>
    <recommendedName>
        <fullName evidence="16">Adenosylcobinamide kinase</fullName>
        <ecNumber evidence="8">2.7.1.156</ecNumber>
        <ecNumber evidence="9">2.7.7.62</ecNumber>
    </recommendedName>
    <alternativeName>
        <fullName evidence="17">Adenosylcobinamide-phosphate guanylyltransferase</fullName>
    </alternativeName>
</protein>
<dbReference type="Gene3D" id="3.40.50.300">
    <property type="entry name" value="P-loop containing nucleotide triphosphate hydrolases"/>
    <property type="match status" value="1"/>
</dbReference>
<dbReference type="CDD" id="cd00544">
    <property type="entry name" value="CobU"/>
    <property type="match status" value="1"/>
</dbReference>
<dbReference type="RefSeq" id="WP_119714602.1">
    <property type="nucleotide sequence ID" value="NZ_OMOH01000001.1"/>
</dbReference>
<evidence type="ECO:0000256" key="16">
    <source>
        <dbReference type="ARBA" id="ARBA00029570"/>
    </source>
</evidence>
<dbReference type="InterPro" id="IPR003203">
    <property type="entry name" value="CobU/CobP"/>
</dbReference>
<evidence type="ECO:0000256" key="4">
    <source>
        <dbReference type="ARBA" id="ARBA00003889"/>
    </source>
</evidence>
<evidence type="ECO:0000256" key="13">
    <source>
        <dbReference type="ARBA" id="ARBA00022777"/>
    </source>
</evidence>
<evidence type="ECO:0000256" key="11">
    <source>
        <dbReference type="ARBA" id="ARBA00022679"/>
    </source>
</evidence>
<evidence type="ECO:0000256" key="14">
    <source>
        <dbReference type="ARBA" id="ARBA00022840"/>
    </source>
</evidence>
<keyword evidence="11 18" id="KW-0808">Transferase</keyword>